<sequence>MLAFILAALAALAVFQNSLDGGFVIDDGSAIRTNADLRPETPVSALFWHDFWGRPIDAVTSVKSYRPLTVLTFRANFAMHGLDVKGYHIVNVVLHAACTVIVGVAARHIVRSKETGITALAVAVALDALDALRPATPWRSRASCLVRSAAAVCLTLILLVKLAAALLLLNEHSSCIGAARAARALEPSLNAAVAPVEQLCERARKEGMDTSQVHIDLAL</sequence>
<protein>
    <submittedName>
        <fullName evidence="2">Transmembrane and tpr repeat-containing protein</fullName>
    </submittedName>
</protein>
<organism evidence="2 3">
    <name type="scientific">Chrysochromulina tobinii</name>
    <dbReference type="NCBI Taxonomy" id="1460289"/>
    <lineage>
        <taxon>Eukaryota</taxon>
        <taxon>Haptista</taxon>
        <taxon>Haptophyta</taxon>
        <taxon>Prymnesiophyceae</taxon>
        <taxon>Prymnesiales</taxon>
        <taxon>Chrysochromulinaceae</taxon>
        <taxon>Chrysochromulina</taxon>
    </lineage>
</organism>
<accession>A0A0M0K7B7</accession>
<reference evidence="3" key="1">
    <citation type="journal article" date="2015" name="PLoS Genet.">
        <title>Genome Sequence and Transcriptome Analyses of Chrysochromulina tobin: Metabolic Tools for Enhanced Algal Fitness in the Prominent Order Prymnesiales (Haptophyceae).</title>
        <authorList>
            <person name="Hovde B.T."/>
            <person name="Deodato C.R."/>
            <person name="Hunsperger H.M."/>
            <person name="Ryken S.A."/>
            <person name="Yost W."/>
            <person name="Jha R.K."/>
            <person name="Patterson J."/>
            <person name="Monnat R.J. Jr."/>
            <person name="Barlow S.B."/>
            <person name="Starkenburg S.R."/>
            <person name="Cattolico R.A."/>
        </authorList>
    </citation>
    <scope>NUCLEOTIDE SEQUENCE</scope>
    <source>
        <strain evidence="3">CCMP291</strain>
    </source>
</reference>
<dbReference type="PANTHER" id="PTHR44216">
    <property type="entry name" value="PROTEIN O-MANNOSYL-TRANSFERASE TMTC2"/>
    <property type="match status" value="1"/>
</dbReference>
<dbReference type="OrthoDB" id="66906at2759"/>
<keyword evidence="3" id="KW-1185">Reference proteome</keyword>
<keyword evidence="2" id="KW-0812">Transmembrane</keyword>
<name>A0A0M0K7B7_9EUKA</name>
<dbReference type="Proteomes" id="UP000037460">
    <property type="component" value="Unassembled WGS sequence"/>
</dbReference>
<dbReference type="EMBL" id="JWZX01001099">
    <property type="protein sequence ID" value="KOO34771.1"/>
    <property type="molecule type" value="Genomic_DNA"/>
</dbReference>
<evidence type="ECO:0000313" key="2">
    <source>
        <dbReference type="EMBL" id="KOO34771.1"/>
    </source>
</evidence>
<dbReference type="AlphaFoldDB" id="A0A0M0K7B7"/>
<evidence type="ECO:0000313" key="3">
    <source>
        <dbReference type="Proteomes" id="UP000037460"/>
    </source>
</evidence>
<keyword evidence="1" id="KW-0732">Signal</keyword>
<comment type="caution">
    <text evidence="2">The sequence shown here is derived from an EMBL/GenBank/DDBJ whole genome shotgun (WGS) entry which is preliminary data.</text>
</comment>
<feature type="chain" id="PRO_5005602447" evidence="1">
    <location>
        <begin position="22"/>
        <end position="219"/>
    </location>
</feature>
<dbReference type="PANTHER" id="PTHR44216:SF3">
    <property type="entry name" value="PROTEIN O-MANNOSYL-TRANSFERASE TMTC2"/>
    <property type="match status" value="1"/>
</dbReference>
<gene>
    <name evidence="2" type="ORF">Ctob_012754</name>
</gene>
<keyword evidence="2" id="KW-0472">Membrane</keyword>
<feature type="signal peptide" evidence="1">
    <location>
        <begin position="1"/>
        <end position="21"/>
    </location>
</feature>
<evidence type="ECO:0000256" key="1">
    <source>
        <dbReference type="SAM" id="SignalP"/>
    </source>
</evidence>
<dbReference type="InterPro" id="IPR052384">
    <property type="entry name" value="TMTC_O-mannosyltransferase"/>
</dbReference>
<proteinExistence type="predicted"/>